<comment type="subcellular location">
    <subcellularLocation>
        <location evidence="1 5">Secreted</location>
    </subcellularLocation>
</comment>
<dbReference type="Ensembl" id="ENSSSCT00070045532.1">
    <property type="protein sequence ID" value="ENSSSCP00070038382.1"/>
    <property type="gene ID" value="ENSSSCG00070022876.1"/>
</dbReference>
<dbReference type="GO" id="GO:0001515">
    <property type="term" value="F:opioid peptide activity"/>
    <property type="evidence" value="ECO:0007669"/>
    <property type="project" value="UniProtKB-KW"/>
</dbReference>
<evidence type="ECO:0000256" key="1">
    <source>
        <dbReference type="ARBA" id="ARBA00004613"/>
    </source>
</evidence>
<name>A0A4X1VC77_PIG</name>
<dbReference type="InterPro" id="IPR006024">
    <property type="entry name" value="Opioid_neupept"/>
</dbReference>
<sequence>MVGSAACLIKGVSVCMCHRGGQGRGGVCGGVGGRGYICWCSWWLVQQSLTAEGAPATDSSQHPASGSCTMKILFCDLLLLSLFSSSVSSSCQKDCLACREKLRPVLDSFNLEVCILECEGKVFTSPLWTPCTKVMAKGSSWQLSPADPDHVAATLYQPRASEMQHLKRMPRVRSLFQAQEGTKPGMDEAGGTEQKQLQKRFGGFTGARKSARKLANQKRFSEFMRQYLVLSLQSSQRRRTLHQNGNA</sequence>
<gene>
    <name evidence="6" type="primary">PNOC</name>
</gene>
<keyword evidence="5" id="KW-0165">Cleavage on pair of basic residues</keyword>
<dbReference type="PANTHER" id="PTHR11438">
    <property type="entry name" value="PROENKEPHALIN"/>
    <property type="match status" value="1"/>
</dbReference>
<keyword evidence="3" id="KW-0964">Secreted</keyword>
<evidence type="ECO:0000256" key="3">
    <source>
        <dbReference type="ARBA" id="ARBA00022525"/>
    </source>
</evidence>
<dbReference type="PROSITE" id="PS01252">
    <property type="entry name" value="OPIOIDS_PRECURSOR"/>
    <property type="match status" value="1"/>
</dbReference>
<reference evidence="6 7" key="1">
    <citation type="submission" date="2017-08" db="EMBL/GenBank/DDBJ databases">
        <title>USMARCv1.0.</title>
        <authorList>
            <person name="Hannum G.I."/>
            <person name="Koren S."/>
            <person name="Schroeder S.G."/>
            <person name="Chin S.C."/>
            <person name="Nonneman D.J."/>
            <person name="Becker S.A."/>
            <person name="Rosen B.D."/>
            <person name="Bickhart D.M."/>
            <person name="Putnam N.H."/>
            <person name="Green R.E."/>
            <person name="Tuggle C.K."/>
            <person name="Liu H."/>
            <person name="Rohrer G.A."/>
            <person name="Warr A."/>
            <person name="Hall R."/>
            <person name="Kim K."/>
            <person name="Hume D.A."/>
            <person name="Talbot R."/>
            <person name="Chow W."/>
            <person name="Howe K."/>
            <person name="Schwartz A.S."/>
            <person name="Watson M."/>
            <person name="Archibald A.L."/>
            <person name="Phillippy A.M."/>
            <person name="Smith T.P.L."/>
        </authorList>
    </citation>
    <scope>NUCLEOTIDE SEQUENCE [LARGE SCALE GENOMIC DNA]</scope>
</reference>
<reference evidence="6" key="2">
    <citation type="submission" date="2025-08" db="UniProtKB">
        <authorList>
            <consortium name="Ensembl"/>
        </authorList>
    </citation>
    <scope>IDENTIFICATION</scope>
</reference>
<dbReference type="PANTHER" id="PTHR11438:SF2">
    <property type="entry name" value="PREPRONOCICEPTIN"/>
    <property type="match status" value="1"/>
</dbReference>
<accession>A0A4X1VC77</accession>
<keyword evidence="5" id="KW-0527">Neuropeptide</keyword>
<evidence type="ECO:0000313" key="6">
    <source>
        <dbReference type="Ensembl" id="ENSSSCP00070038382.1"/>
    </source>
</evidence>
<dbReference type="PRINTS" id="PR01028">
    <property type="entry name" value="OPIOIDPRCRSR"/>
</dbReference>
<protein>
    <submittedName>
        <fullName evidence="6">Prepronociceptin</fullName>
    </submittedName>
</protein>
<proteinExistence type="inferred from homology"/>
<dbReference type="Proteomes" id="UP000314985">
    <property type="component" value="Chromosome 14"/>
</dbReference>
<dbReference type="PRINTS" id="PR01031">
    <property type="entry name" value="ORPHNNPRCRSR"/>
</dbReference>
<evidence type="ECO:0000256" key="4">
    <source>
        <dbReference type="ARBA" id="ARBA00023157"/>
    </source>
</evidence>
<dbReference type="GO" id="GO:0007268">
    <property type="term" value="P:chemical synaptic transmission"/>
    <property type="evidence" value="ECO:0007669"/>
    <property type="project" value="InterPro"/>
</dbReference>
<comment type="similarity">
    <text evidence="2 5">Belongs to the opioid neuropeptide precursor family.</text>
</comment>
<dbReference type="GO" id="GO:0005576">
    <property type="term" value="C:extracellular region"/>
    <property type="evidence" value="ECO:0007669"/>
    <property type="project" value="UniProtKB-SubCell"/>
</dbReference>
<evidence type="ECO:0000256" key="5">
    <source>
        <dbReference type="RuleBase" id="RU004400"/>
    </source>
</evidence>
<dbReference type="GO" id="GO:0045202">
    <property type="term" value="C:synapse"/>
    <property type="evidence" value="ECO:0007669"/>
    <property type="project" value="GOC"/>
</dbReference>
<evidence type="ECO:0000256" key="2">
    <source>
        <dbReference type="ARBA" id="ARBA00008543"/>
    </source>
</evidence>
<dbReference type="Pfam" id="PF01160">
    <property type="entry name" value="Opiods_neuropep"/>
    <property type="match status" value="1"/>
</dbReference>
<evidence type="ECO:0000313" key="7">
    <source>
        <dbReference type="Proteomes" id="UP000314985"/>
    </source>
</evidence>
<organism evidence="6 7">
    <name type="scientific">Sus scrofa</name>
    <name type="common">Pig</name>
    <dbReference type="NCBI Taxonomy" id="9823"/>
    <lineage>
        <taxon>Eukaryota</taxon>
        <taxon>Metazoa</taxon>
        <taxon>Chordata</taxon>
        <taxon>Craniata</taxon>
        <taxon>Vertebrata</taxon>
        <taxon>Euteleostomi</taxon>
        <taxon>Mammalia</taxon>
        <taxon>Eutheria</taxon>
        <taxon>Laurasiatheria</taxon>
        <taxon>Artiodactyla</taxon>
        <taxon>Suina</taxon>
        <taxon>Suidae</taxon>
        <taxon>Sus</taxon>
    </lineage>
</organism>
<dbReference type="GO" id="GO:0007218">
    <property type="term" value="P:neuropeptide signaling pathway"/>
    <property type="evidence" value="ECO:0007669"/>
    <property type="project" value="UniProtKB-KW"/>
</dbReference>
<dbReference type="AlphaFoldDB" id="A0A4X1VC77"/>
<dbReference type="InterPro" id="IPR002367">
    <property type="entry name" value="Nociceptin"/>
</dbReference>
<keyword evidence="5" id="KW-0555">Opioid peptide</keyword>
<keyword evidence="4" id="KW-1015">Disulfide bond</keyword>